<dbReference type="Pfam" id="PF01494">
    <property type="entry name" value="FAD_binding_3"/>
    <property type="match status" value="1"/>
</dbReference>
<evidence type="ECO:0000313" key="3">
    <source>
        <dbReference type="EMBL" id="MCS5479202.1"/>
    </source>
</evidence>
<comment type="caution">
    <text evidence="3">The sequence shown here is derived from an EMBL/GenBank/DDBJ whole genome shotgun (WGS) entry which is preliminary data.</text>
</comment>
<protein>
    <submittedName>
        <fullName evidence="3">Bifunctional 3-(3-hydroxy-phenyl)propionate/3-hydroxycinnamic acid hydroxylase</fullName>
    </submittedName>
</protein>
<keyword evidence="4" id="KW-1185">Reference proteome</keyword>
<dbReference type="RefSeq" id="WP_259427258.1">
    <property type="nucleotide sequence ID" value="NZ_JANWTC010000003.1"/>
</dbReference>
<dbReference type="PANTHER" id="PTHR43476">
    <property type="entry name" value="3-(3-HYDROXY-PHENYL)PROPIONATE/3-HYDROXYCINNAMIC ACID HYDROXYLASE"/>
    <property type="match status" value="1"/>
</dbReference>
<dbReference type="Gene3D" id="3.30.70.2450">
    <property type="match status" value="1"/>
</dbReference>
<evidence type="ECO:0000259" key="2">
    <source>
        <dbReference type="Pfam" id="PF01494"/>
    </source>
</evidence>
<dbReference type="Gene3D" id="3.50.50.60">
    <property type="entry name" value="FAD/NAD(P)-binding domain"/>
    <property type="match status" value="1"/>
</dbReference>
<sequence>MTNSVNLDSSHIRSDVAIVGYGPTGMVLAALLGQKGISVTVLERYESLYSKPRAAAFDDETMRTFQQLGVAEKVLAGTNVQNGYVWVNGKGQVLTDFEYDNPGPNGWPAQYMMYQPHLEEVLDGAVRSIPNVQVFPGAAVTEIEDLGEGVSLTALTTKDQQITVEADFVVGADGGNSFVRQALGIELDSYDFSENWLVCDFKLHHDVPGLPTFQQVCNPDEPIAIVNIGPGHHRFSFRLERDADREAIVDPDKVWARVSEYLTPDDAELIRVANYTFQSAIAEQWRRGRILLAGDAAHQMPPFLAQGMVSGIRDARNLAWKIEAVLGGASENLLDTFQEEREPHVRFITEKAIELGKVQTMRDKVQAEERDRTMMAAHAARQRPDKFRYPPISGSMIAGNGGLFPQGFVSSSSRSAMFDDIAGTSWQVIVSQPSILRQLPDTVRERFSAMGGSEISFGITSMLEVAPLSDTGGVYTSWFANEECLAVVVRPDRHIYGTARSADELTLLLENLTTSDAHSKTLTYQ</sequence>
<dbReference type="PANTHER" id="PTHR43476:SF3">
    <property type="entry name" value="FAD-BINDING MONOOXYGENASE"/>
    <property type="match status" value="1"/>
</dbReference>
<organism evidence="3 4">
    <name type="scientific">Corynebacterium lemuris</name>
    <dbReference type="NCBI Taxonomy" id="1859292"/>
    <lineage>
        <taxon>Bacteria</taxon>
        <taxon>Bacillati</taxon>
        <taxon>Actinomycetota</taxon>
        <taxon>Actinomycetes</taxon>
        <taxon>Mycobacteriales</taxon>
        <taxon>Corynebacteriaceae</taxon>
        <taxon>Corynebacterium</taxon>
    </lineage>
</organism>
<dbReference type="EMBL" id="JANWTC010000003">
    <property type="protein sequence ID" value="MCS5479202.1"/>
    <property type="molecule type" value="Genomic_DNA"/>
</dbReference>
<dbReference type="Proteomes" id="UP001205965">
    <property type="component" value="Unassembled WGS sequence"/>
</dbReference>
<reference evidence="3 4" key="1">
    <citation type="submission" date="2022-08" db="EMBL/GenBank/DDBJ databases">
        <title>YIM 101645 draft genome.</title>
        <authorList>
            <person name="Chen X."/>
        </authorList>
    </citation>
    <scope>NUCLEOTIDE SEQUENCE [LARGE SCALE GENOMIC DNA]</scope>
    <source>
        <strain evidence="3 4">YIM 101645</strain>
    </source>
</reference>
<dbReference type="NCBIfam" id="NF004829">
    <property type="entry name" value="PRK06183.1-3"/>
    <property type="match status" value="1"/>
</dbReference>
<gene>
    <name evidence="3" type="ORF">NYP18_05990</name>
</gene>
<evidence type="ECO:0000256" key="1">
    <source>
        <dbReference type="ARBA" id="ARBA00023002"/>
    </source>
</evidence>
<evidence type="ECO:0000313" key="4">
    <source>
        <dbReference type="Proteomes" id="UP001205965"/>
    </source>
</evidence>
<keyword evidence="1" id="KW-0560">Oxidoreductase</keyword>
<proteinExistence type="predicted"/>
<dbReference type="InterPro" id="IPR002938">
    <property type="entry name" value="FAD-bd"/>
</dbReference>
<dbReference type="SUPFAM" id="SSF51905">
    <property type="entry name" value="FAD/NAD(P)-binding domain"/>
    <property type="match status" value="1"/>
</dbReference>
<dbReference type="InterPro" id="IPR050631">
    <property type="entry name" value="PheA/TfdB_FAD_monoxygenase"/>
</dbReference>
<dbReference type="InterPro" id="IPR036188">
    <property type="entry name" value="FAD/NAD-bd_sf"/>
</dbReference>
<dbReference type="PRINTS" id="PR00420">
    <property type="entry name" value="RNGMNOXGNASE"/>
</dbReference>
<name>A0ABT2FVE8_9CORY</name>
<feature type="domain" description="FAD-binding" evidence="2">
    <location>
        <begin position="14"/>
        <end position="350"/>
    </location>
</feature>
<accession>A0ABT2FVE8</accession>